<dbReference type="GO" id="GO:0015833">
    <property type="term" value="P:peptide transport"/>
    <property type="evidence" value="ECO:0007669"/>
    <property type="project" value="TreeGrafter"/>
</dbReference>
<keyword evidence="7" id="KW-1185">Reference proteome</keyword>
<comment type="caution">
    <text evidence="6">The sequence shown here is derived from an EMBL/GenBank/DDBJ whole genome shotgun (WGS) entry which is preliminary data.</text>
</comment>
<evidence type="ECO:0000256" key="1">
    <source>
        <dbReference type="ARBA" id="ARBA00004418"/>
    </source>
</evidence>
<dbReference type="PANTHER" id="PTHR30290">
    <property type="entry name" value="PERIPLASMIC BINDING COMPONENT OF ABC TRANSPORTER"/>
    <property type="match status" value="1"/>
</dbReference>
<dbReference type="Gene3D" id="3.10.105.10">
    <property type="entry name" value="Dipeptide-binding Protein, Domain 3"/>
    <property type="match status" value="1"/>
</dbReference>
<sequence>MSNSKLLQVARAGAMAWTLATVAGSAAAENGETPRYGGALNIGSVYVTLSALSWDPYDWNWKVNHDTGFYFEQLIAGDLSKSRKNGGKHRFVADASLPSDGLRGELAESWEWEANPLALVFKLRRGIMWPEKPGVMKTREFVADDVVFSFNRLNTSPRKQADYFDFVDRVEARDRHTVVFHMKAFNAEWGARFGWGYNSAIVPKELVDAGPSNWKNATGTGPFQIAEFVQGGFQTYVKNPDYWDKERIGNTDYRLPFVDKVTYRTIKDTATQLTALRSGKLDILESVGWRSVDELKKSAPTLLWSKRLSTLGQYVALRVDSKPFDDIRVRRALNMAVNKDEIVAAYYGGNAEMLGFPMYTDWTGYYQPLAEMPPSVKQLFTYDPQKAKELLKDAGYPNGFTTKMQFCTCSPAHGDLAPMIAAYLEKIGVRIELQPMEYGAFLSAMTTRKNAPMYLMNKGHTNPTMTIRTNFVTGQLWNPSQWSDAAFDRKMADVYATRDEAERQRMLREMTVHMLDQAPYIWLPTAYLYAAWWPWVKNYDGELSVGAVRPGPIYARIWIDQELKRKMGF</sequence>
<feature type="signal peptide" evidence="4">
    <location>
        <begin position="1"/>
        <end position="28"/>
    </location>
</feature>
<dbReference type="CDD" id="cd00995">
    <property type="entry name" value="PBP2_NikA_DppA_OppA_like"/>
    <property type="match status" value="1"/>
</dbReference>
<gene>
    <name evidence="6" type="ORF">FHP25_09720</name>
</gene>
<dbReference type="InterPro" id="IPR039424">
    <property type="entry name" value="SBP_5"/>
</dbReference>
<comment type="subcellular location">
    <subcellularLocation>
        <location evidence="1">Periplasm</location>
    </subcellularLocation>
</comment>
<evidence type="ECO:0000256" key="3">
    <source>
        <dbReference type="ARBA" id="ARBA00022729"/>
    </source>
</evidence>
<dbReference type="Gene3D" id="3.40.190.10">
    <property type="entry name" value="Periplasmic binding protein-like II"/>
    <property type="match status" value="1"/>
</dbReference>
<feature type="chain" id="PRO_5022766879" evidence="4">
    <location>
        <begin position="29"/>
        <end position="569"/>
    </location>
</feature>
<dbReference type="Pfam" id="PF00496">
    <property type="entry name" value="SBP_bac_5"/>
    <property type="match status" value="1"/>
</dbReference>
<evidence type="ECO:0000259" key="5">
    <source>
        <dbReference type="Pfam" id="PF00496"/>
    </source>
</evidence>
<dbReference type="PANTHER" id="PTHR30290:SF38">
    <property type="entry name" value="D,D-DIPEPTIDE-BINDING PERIPLASMIC PROTEIN DDPA-RELATED"/>
    <property type="match status" value="1"/>
</dbReference>
<comment type="similarity">
    <text evidence="2">Belongs to the bacterial solute-binding protein 5 family.</text>
</comment>
<organism evidence="6 7">
    <name type="scientific">Vineibacter terrae</name>
    <dbReference type="NCBI Taxonomy" id="2586908"/>
    <lineage>
        <taxon>Bacteria</taxon>
        <taxon>Pseudomonadati</taxon>
        <taxon>Pseudomonadota</taxon>
        <taxon>Alphaproteobacteria</taxon>
        <taxon>Hyphomicrobiales</taxon>
        <taxon>Vineibacter</taxon>
    </lineage>
</organism>
<dbReference type="Proteomes" id="UP000321638">
    <property type="component" value="Unassembled WGS sequence"/>
</dbReference>
<dbReference type="InterPro" id="IPR000914">
    <property type="entry name" value="SBP_5_dom"/>
</dbReference>
<dbReference type="EMBL" id="VDUZ01000008">
    <property type="protein sequence ID" value="TXL77718.1"/>
    <property type="molecule type" value="Genomic_DNA"/>
</dbReference>
<reference evidence="6 7" key="1">
    <citation type="submission" date="2019-06" db="EMBL/GenBank/DDBJ databases">
        <title>New taxonomy in bacterial strain CC-CFT640, isolated from vineyard.</title>
        <authorList>
            <person name="Lin S.-Y."/>
            <person name="Tsai C.-F."/>
            <person name="Young C.-C."/>
        </authorList>
    </citation>
    <scope>NUCLEOTIDE SEQUENCE [LARGE SCALE GENOMIC DNA]</scope>
    <source>
        <strain evidence="6 7">CC-CFT640</strain>
    </source>
</reference>
<protein>
    <submittedName>
        <fullName evidence="6">ABC transporter substrate-binding protein</fullName>
    </submittedName>
</protein>
<dbReference type="OrthoDB" id="9803988at2"/>
<name>A0A5C8PQK2_9HYPH</name>
<evidence type="ECO:0000256" key="4">
    <source>
        <dbReference type="SAM" id="SignalP"/>
    </source>
</evidence>
<evidence type="ECO:0000313" key="6">
    <source>
        <dbReference type="EMBL" id="TXL77718.1"/>
    </source>
</evidence>
<accession>A0A5C8PQK2</accession>
<dbReference type="GO" id="GO:1904680">
    <property type="term" value="F:peptide transmembrane transporter activity"/>
    <property type="evidence" value="ECO:0007669"/>
    <property type="project" value="TreeGrafter"/>
</dbReference>
<keyword evidence="3 4" id="KW-0732">Signal</keyword>
<evidence type="ECO:0000256" key="2">
    <source>
        <dbReference type="ARBA" id="ARBA00005695"/>
    </source>
</evidence>
<evidence type="ECO:0000313" key="7">
    <source>
        <dbReference type="Proteomes" id="UP000321638"/>
    </source>
</evidence>
<proteinExistence type="inferred from homology"/>
<dbReference type="AlphaFoldDB" id="A0A5C8PQK2"/>
<dbReference type="SUPFAM" id="SSF53850">
    <property type="entry name" value="Periplasmic binding protein-like II"/>
    <property type="match status" value="1"/>
</dbReference>
<feature type="domain" description="Solute-binding protein family 5" evidence="5">
    <location>
        <begin position="103"/>
        <end position="463"/>
    </location>
</feature>